<reference evidence="1" key="1">
    <citation type="submission" date="2021-01" db="EMBL/GenBank/DDBJ databases">
        <authorList>
            <consortium name="Genoscope - CEA"/>
            <person name="William W."/>
        </authorList>
    </citation>
    <scope>NUCLEOTIDE SEQUENCE</scope>
</reference>
<dbReference type="OrthoDB" id="305523at2759"/>
<dbReference type="AlphaFoldDB" id="A0A8S1M8D8"/>
<protein>
    <submittedName>
        <fullName evidence="1">Uncharacterized protein</fullName>
    </submittedName>
</protein>
<organism evidence="1 2">
    <name type="scientific">Paramecium sonneborni</name>
    <dbReference type="NCBI Taxonomy" id="65129"/>
    <lineage>
        <taxon>Eukaryota</taxon>
        <taxon>Sar</taxon>
        <taxon>Alveolata</taxon>
        <taxon>Ciliophora</taxon>
        <taxon>Intramacronucleata</taxon>
        <taxon>Oligohymenophorea</taxon>
        <taxon>Peniculida</taxon>
        <taxon>Parameciidae</taxon>
        <taxon>Paramecium</taxon>
    </lineage>
</organism>
<proteinExistence type="predicted"/>
<gene>
    <name evidence="1" type="ORF">PSON_ATCC_30995.1.T0350229</name>
</gene>
<comment type="caution">
    <text evidence="1">The sequence shown here is derived from an EMBL/GenBank/DDBJ whole genome shotgun (WGS) entry which is preliminary data.</text>
</comment>
<name>A0A8S1M8D8_9CILI</name>
<dbReference type="EMBL" id="CAJJDN010000035">
    <property type="protein sequence ID" value="CAD8076908.1"/>
    <property type="molecule type" value="Genomic_DNA"/>
</dbReference>
<evidence type="ECO:0000313" key="1">
    <source>
        <dbReference type="EMBL" id="CAD8076908.1"/>
    </source>
</evidence>
<dbReference type="Proteomes" id="UP000692954">
    <property type="component" value="Unassembled WGS sequence"/>
</dbReference>
<sequence length="196" mass="23664">MFGFQQQIQQLYEFWLKYIFPFEIEYSKQTRDLMSSMIIYLISIQRNEEPQRCIQKQRFNLITLLSSDIILKILNLKYIPIIRTNYSKMFNYSTQSNGEGSQSVIQRLNLQWSSQSKTRSRIIKELLSIINDFKLNYRIEILMRSTLKQIQRQTYQEYDVLYVPTDELIFLKTNKESSLSKCLPYLEQMNNYNQVK</sequence>
<keyword evidence="2" id="KW-1185">Reference proteome</keyword>
<evidence type="ECO:0000313" key="2">
    <source>
        <dbReference type="Proteomes" id="UP000692954"/>
    </source>
</evidence>
<accession>A0A8S1M8D8</accession>